<feature type="region of interest" description="Disordered" evidence="2">
    <location>
        <begin position="752"/>
        <end position="777"/>
    </location>
</feature>
<dbReference type="Pfam" id="PF10358">
    <property type="entry name" value="NT-C2"/>
    <property type="match status" value="1"/>
</dbReference>
<feature type="region of interest" description="Disordered" evidence="2">
    <location>
        <begin position="395"/>
        <end position="451"/>
    </location>
</feature>
<sequence>MVLGLRAKNRRGPAVHIDYLVHIQEVKPWPPSQSLRSLRAVLIQWENGNGCSGSTNSIVPSLGSIVGEGKIEFNESFRLPVTLLRDMSVKGGDGDAFQKSCLELNLYEARKDKTVKGQSLATAIIDLADYGVLKEAVSISAPMNCKRSFRNTDQPVLYITLQSVEKARSTSSLSRDSLSRAMSMDNAGGESVSALMNEEYAEEAEIASFTDDDVSSHSSVTASSTALESNGGLHPRNQENAKDTLTDTTEGSNKKRAATSKLQLEKSNLVLQSPPHENGKGSSLCSWSVDLSCDLGSPLNTRATVSHSPTSSSAKTSKDVESHGIHSSPLSLKTENAEEGSNARVKGIDGGKLAEKINDHVANGRSEIMVGAQQRGQEYRSVPLPAKVAFQDRNSQAGEKLSSNGDSHSNGKNDGRTKEISRDFSEEAGASEDSYDSSMEDKERKKEDEKITDDLYFEQDVTRKQSFGSDLLSSSRGNLGMNENVLKNERLKHVKSVRADSARNGLVSSNQHTDIKESGVQGDAQSSVGSLRLKERKDAKVFPIDTRSAILESKRQQLEHRIKMLEGELREAAAIEASLYSIVAEHGSSGSKVHAPARRLSRLYLHACRESSQSRRAHAARSAVSGLVLVAKACGNDVPRLTFWLSNSVVLRTIISQAAGKSELHHSAGPSISRSITQKVKDKGPSPLKWKMSSLCKRDATELLSSRSGDWYDPHAFTHALEKIEAWIFSRIVESIWWQTLTPHMQSVAAKEIDENNGSGSTKSYSRTSSSSGDQEQGSFSLDLWKKAFRDSFERLCPVRAGGHECGCLPMLARLVMEQCVTRLDVAMFNAILRESGDEIPTDPISDPISDSKVLPIPAGKSSFGAGAQLKNAIGNWSRWLTDLFGMDNDDSPEEVNGHDDDDERQDTSFKSFHLLYALSDLMMLPKDMLLSESIRKEVCPTFGAPLIKRILENFVPDEFCPDPTPDAVFEALESKDSSEAGEEFATNFPCSASAIVYSPPSTASVASVIGEVGGGQAHLKRSGSSVLRKSYTSDDELDELNSPLAMVLNDGPHSSLAPTKSCWISKEINNQNAVRYELLRDVWMESE</sequence>
<feature type="compositionally biased region" description="Polar residues" evidence="2">
    <location>
        <begin position="395"/>
        <end position="408"/>
    </location>
</feature>
<dbReference type="InterPro" id="IPR021827">
    <property type="entry name" value="Nup186/Nup192/Nup205"/>
</dbReference>
<reference evidence="4" key="1">
    <citation type="submission" date="2023-07" db="EMBL/GenBank/DDBJ databases">
        <title>draft genome sequence of fig (Ficus carica).</title>
        <authorList>
            <person name="Takahashi T."/>
            <person name="Nishimura K."/>
        </authorList>
    </citation>
    <scope>NUCLEOTIDE SEQUENCE</scope>
</reference>
<keyword evidence="5" id="KW-1185">Reference proteome</keyword>
<dbReference type="PROSITE" id="PS51840">
    <property type="entry name" value="C2_NT"/>
    <property type="match status" value="1"/>
</dbReference>
<dbReference type="EMBL" id="BTGU01000014">
    <property type="protein sequence ID" value="GMN42703.1"/>
    <property type="molecule type" value="Genomic_DNA"/>
</dbReference>
<protein>
    <recommendedName>
        <fullName evidence="3">C2 NT-type domain-containing protein</fullName>
    </recommendedName>
</protein>
<feature type="compositionally biased region" description="Low complexity" evidence="2">
    <location>
        <begin position="758"/>
        <end position="773"/>
    </location>
</feature>
<dbReference type="GO" id="GO:0005643">
    <property type="term" value="C:nuclear pore"/>
    <property type="evidence" value="ECO:0007669"/>
    <property type="project" value="InterPro"/>
</dbReference>
<evidence type="ECO:0000313" key="4">
    <source>
        <dbReference type="EMBL" id="GMN42703.1"/>
    </source>
</evidence>
<feature type="region of interest" description="Disordered" evidence="2">
    <location>
        <begin position="504"/>
        <end position="528"/>
    </location>
</feature>
<gene>
    <name evidence="4" type="ORF">TIFTF001_011887</name>
</gene>
<dbReference type="PANTHER" id="PTHR31344">
    <property type="entry name" value="NUCLEAR PORE COMPLEX PROTEIN NUP205"/>
    <property type="match status" value="1"/>
</dbReference>
<feature type="compositionally biased region" description="Low complexity" evidence="2">
    <location>
        <begin position="216"/>
        <end position="226"/>
    </location>
</feature>
<keyword evidence="1" id="KW-0175">Coiled coil</keyword>
<feature type="compositionally biased region" description="Low complexity" evidence="2">
    <location>
        <begin position="304"/>
        <end position="315"/>
    </location>
</feature>
<feature type="region of interest" description="Disordered" evidence="2">
    <location>
        <begin position="209"/>
        <end position="266"/>
    </location>
</feature>
<evidence type="ECO:0000313" key="5">
    <source>
        <dbReference type="Proteomes" id="UP001187192"/>
    </source>
</evidence>
<feature type="domain" description="C2 NT-type" evidence="3">
    <location>
        <begin position="7"/>
        <end position="165"/>
    </location>
</feature>
<comment type="caution">
    <text evidence="4">The sequence shown here is derived from an EMBL/GenBank/DDBJ whole genome shotgun (WGS) entry which is preliminary data.</text>
</comment>
<organism evidence="4 5">
    <name type="scientific">Ficus carica</name>
    <name type="common">Common fig</name>
    <dbReference type="NCBI Taxonomy" id="3494"/>
    <lineage>
        <taxon>Eukaryota</taxon>
        <taxon>Viridiplantae</taxon>
        <taxon>Streptophyta</taxon>
        <taxon>Embryophyta</taxon>
        <taxon>Tracheophyta</taxon>
        <taxon>Spermatophyta</taxon>
        <taxon>Magnoliopsida</taxon>
        <taxon>eudicotyledons</taxon>
        <taxon>Gunneridae</taxon>
        <taxon>Pentapetalae</taxon>
        <taxon>rosids</taxon>
        <taxon>fabids</taxon>
        <taxon>Rosales</taxon>
        <taxon>Moraceae</taxon>
        <taxon>Ficeae</taxon>
        <taxon>Ficus</taxon>
    </lineage>
</organism>
<evidence type="ECO:0000256" key="2">
    <source>
        <dbReference type="SAM" id="MobiDB-lite"/>
    </source>
</evidence>
<feature type="coiled-coil region" evidence="1">
    <location>
        <begin position="548"/>
        <end position="575"/>
    </location>
</feature>
<proteinExistence type="predicted"/>
<feature type="compositionally biased region" description="Basic and acidic residues" evidence="2">
    <location>
        <begin position="439"/>
        <end position="451"/>
    </location>
</feature>
<evidence type="ECO:0000259" key="3">
    <source>
        <dbReference type="PROSITE" id="PS51840"/>
    </source>
</evidence>
<dbReference type="Proteomes" id="UP001187192">
    <property type="component" value="Unassembled WGS sequence"/>
</dbReference>
<dbReference type="InterPro" id="IPR019448">
    <property type="entry name" value="NT-C2"/>
</dbReference>
<feature type="region of interest" description="Disordered" evidence="2">
    <location>
        <begin position="665"/>
        <end position="686"/>
    </location>
</feature>
<dbReference type="PANTHER" id="PTHR31344:SF15">
    <property type="entry name" value="EEIG1_EHBP1 PROTEIN AMINO-TERMINAL DOMAIN PROTEIN"/>
    <property type="match status" value="1"/>
</dbReference>
<feature type="region of interest" description="Disordered" evidence="2">
    <location>
        <begin position="301"/>
        <end position="347"/>
    </location>
</feature>
<name>A0AA88ABC6_FICCA</name>
<feature type="compositionally biased region" description="Basic and acidic residues" evidence="2">
    <location>
        <begin position="236"/>
        <end position="245"/>
    </location>
</feature>
<feature type="compositionally biased region" description="Basic and acidic residues" evidence="2">
    <location>
        <begin position="409"/>
        <end position="425"/>
    </location>
</feature>
<evidence type="ECO:0000256" key="1">
    <source>
        <dbReference type="SAM" id="Coils"/>
    </source>
</evidence>
<dbReference type="AlphaFoldDB" id="A0AA88ABC6"/>
<accession>A0AA88ABC6</accession>